<protein>
    <submittedName>
        <fullName evidence="1">Uncharacterized protein</fullName>
    </submittedName>
</protein>
<evidence type="ECO:0000313" key="1">
    <source>
        <dbReference type="EMBL" id="MFB5759022.1"/>
    </source>
</evidence>
<sequence>MNGRELVDLINKKPVVKFTEKVESEIECGFDDGMMARLVDFRDDGSGCFELKFDFSEFEQHNKRFEKINWYDKQGNPSLRWSETSFYPKNRIETFYIDYDTEINFLEIVTEERINDPEEIVALRWVVDQFEKVLCGEKAGNVEESLSFAHSVLNKYPQSK</sequence>
<organism evidence="1 2">
    <name type="scientific">Paenibacillus medicaginis</name>
    <dbReference type="NCBI Taxonomy" id="1470560"/>
    <lineage>
        <taxon>Bacteria</taxon>
        <taxon>Bacillati</taxon>
        <taxon>Bacillota</taxon>
        <taxon>Bacilli</taxon>
        <taxon>Bacillales</taxon>
        <taxon>Paenibacillaceae</taxon>
        <taxon>Paenibacillus</taxon>
    </lineage>
</organism>
<proteinExistence type="predicted"/>
<name>A0ABV5BUU1_9BACL</name>
<comment type="caution">
    <text evidence="1">The sequence shown here is derived from an EMBL/GenBank/DDBJ whole genome shotgun (WGS) entry which is preliminary data.</text>
</comment>
<evidence type="ECO:0000313" key="2">
    <source>
        <dbReference type="Proteomes" id="UP001580430"/>
    </source>
</evidence>
<gene>
    <name evidence="1" type="ORF">ACE5LO_01315</name>
</gene>
<reference evidence="1 2" key="1">
    <citation type="submission" date="2024-09" db="EMBL/GenBank/DDBJ databases">
        <title>Paenibacillus zeirhizospherea sp. nov., isolated from surface of the maize (Zea mays) roots in a horticulture field, Hungary.</title>
        <authorList>
            <person name="Marton D."/>
            <person name="Farkas M."/>
            <person name="Bedics A."/>
            <person name="Toth E."/>
            <person name="Tancsics A."/>
            <person name="Boka K."/>
            <person name="Marati G."/>
            <person name="Kriszt B."/>
            <person name="Cserhati M."/>
        </authorList>
    </citation>
    <scope>NUCLEOTIDE SEQUENCE [LARGE SCALE GENOMIC DNA]</scope>
    <source>
        <strain evidence="1 2">JCM 18446</strain>
    </source>
</reference>
<dbReference type="RefSeq" id="WP_375518274.1">
    <property type="nucleotide sequence ID" value="NZ_JBHIRY010000001.1"/>
</dbReference>
<dbReference type="EMBL" id="JBHIRY010000001">
    <property type="protein sequence ID" value="MFB5759022.1"/>
    <property type="molecule type" value="Genomic_DNA"/>
</dbReference>
<keyword evidence="2" id="KW-1185">Reference proteome</keyword>
<accession>A0ABV5BUU1</accession>
<dbReference type="Proteomes" id="UP001580430">
    <property type="component" value="Unassembled WGS sequence"/>
</dbReference>